<dbReference type="SUPFAM" id="SSF46955">
    <property type="entry name" value="Putative DNA-binding domain"/>
    <property type="match status" value="1"/>
</dbReference>
<evidence type="ECO:0000313" key="5">
    <source>
        <dbReference type="EMBL" id="MFC6885654.1"/>
    </source>
</evidence>
<dbReference type="PANTHER" id="PTHR30204">
    <property type="entry name" value="REDOX-CYCLING DRUG-SENSING TRANSCRIPTIONAL ACTIVATOR SOXR"/>
    <property type="match status" value="1"/>
</dbReference>
<dbReference type="InterPro" id="IPR047057">
    <property type="entry name" value="MerR_fam"/>
</dbReference>
<organism evidence="5 6">
    <name type="scientific">Actinomadura yumaensis</name>
    <dbReference type="NCBI Taxonomy" id="111807"/>
    <lineage>
        <taxon>Bacteria</taxon>
        <taxon>Bacillati</taxon>
        <taxon>Actinomycetota</taxon>
        <taxon>Actinomycetes</taxon>
        <taxon>Streptosporangiales</taxon>
        <taxon>Thermomonosporaceae</taxon>
        <taxon>Actinomadura</taxon>
    </lineage>
</organism>
<evidence type="ECO:0000259" key="4">
    <source>
        <dbReference type="PROSITE" id="PS50937"/>
    </source>
</evidence>
<dbReference type="SMART" id="SM00422">
    <property type="entry name" value="HTH_MERR"/>
    <property type="match status" value="1"/>
</dbReference>
<comment type="caution">
    <text evidence="5">The sequence shown here is derived from an EMBL/GenBank/DDBJ whole genome shotgun (WGS) entry which is preliminary data.</text>
</comment>
<dbReference type="RefSeq" id="WP_160825760.1">
    <property type="nucleotide sequence ID" value="NZ_JBHSXS010000040.1"/>
</dbReference>
<keyword evidence="2" id="KW-0175">Coiled coil</keyword>
<dbReference type="Pfam" id="PF13411">
    <property type="entry name" value="MerR_1"/>
    <property type="match status" value="1"/>
</dbReference>
<sequence>MDGTEKAEDLVPIGDVAARFGMAVSALRYWDECGLVAPAERRGGRRWYGPDELHRIALVRIWQGTGLMSLEEIAAVLAGGGEGRDWRATVQGRVRAVEAQIDRLNEAKAYLEHLLTCPSDHPADRCPRLRAATRRWTGEHASPGRVRRGAEQGGANAS</sequence>
<keyword evidence="1" id="KW-0238">DNA-binding</keyword>
<feature type="region of interest" description="Disordered" evidence="3">
    <location>
        <begin position="135"/>
        <end position="158"/>
    </location>
</feature>
<dbReference type="Gene3D" id="1.10.1660.10">
    <property type="match status" value="1"/>
</dbReference>
<dbReference type="InterPro" id="IPR009061">
    <property type="entry name" value="DNA-bd_dom_put_sf"/>
</dbReference>
<evidence type="ECO:0000256" key="2">
    <source>
        <dbReference type="SAM" id="Coils"/>
    </source>
</evidence>
<evidence type="ECO:0000256" key="3">
    <source>
        <dbReference type="SAM" id="MobiDB-lite"/>
    </source>
</evidence>
<gene>
    <name evidence="5" type="ORF">ACFQKB_38255</name>
</gene>
<name>A0ABW2CYG3_9ACTN</name>
<evidence type="ECO:0000313" key="6">
    <source>
        <dbReference type="Proteomes" id="UP001596380"/>
    </source>
</evidence>
<dbReference type="Proteomes" id="UP001596380">
    <property type="component" value="Unassembled WGS sequence"/>
</dbReference>
<keyword evidence="6" id="KW-1185">Reference proteome</keyword>
<dbReference type="InterPro" id="IPR000551">
    <property type="entry name" value="MerR-type_HTH_dom"/>
</dbReference>
<proteinExistence type="predicted"/>
<dbReference type="PROSITE" id="PS50937">
    <property type="entry name" value="HTH_MERR_2"/>
    <property type="match status" value="1"/>
</dbReference>
<protein>
    <submittedName>
        <fullName evidence="5">MerR family transcriptional regulator</fullName>
    </submittedName>
</protein>
<dbReference type="EMBL" id="JBHSXS010000040">
    <property type="protein sequence ID" value="MFC6885654.1"/>
    <property type="molecule type" value="Genomic_DNA"/>
</dbReference>
<evidence type="ECO:0000256" key="1">
    <source>
        <dbReference type="ARBA" id="ARBA00023125"/>
    </source>
</evidence>
<accession>A0ABW2CYG3</accession>
<feature type="coiled-coil region" evidence="2">
    <location>
        <begin position="87"/>
        <end position="114"/>
    </location>
</feature>
<feature type="domain" description="HTH merR-type" evidence="4">
    <location>
        <begin position="10"/>
        <end position="79"/>
    </location>
</feature>
<dbReference type="PANTHER" id="PTHR30204:SF93">
    <property type="entry name" value="HTH MERR-TYPE DOMAIN-CONTAINING PROTEIN"/>
    <property type="match status" value="1"/>
</dbReference>
<reference evidence="6" key="1">
    <citation type="journal article" date="2019" name="Int. J. Syst. Evol. Microbiol.">
        <title>The Global Catalogue of Microorganisms (GCM) 10K type strain sequencing project: providing services to taxonomists for standard genome sequencing and annotation.</title>
        <authorList>
            <consortium name="The Broad Institute Genomics Platform"/>
            <consortium name="The Broad Institute Genome Sequencing Center for Infectious Disease"/>
            <person name="Wu L."/>
            <person name="Ma J."/>
        </authorList>
    </citation>
    <scope>NUCLEOTIDE SEQUENCE [LARGE SCALE GENOMIC DNA]</scope>
    <source>
        <strain evidence="6">JCM 3369</strain>
    </source>
</reference>